<evidence type="ECO:0000313" key="4">
    <source>
        <dbReference type="EMBL" id="MDC0685876.1"/>
    </source>
</evidence>
<dbReference type="EMBL" id="JAQNDK010000007">
    <property type="protein sequence ID" value="MDC0685876.1"/>
    <property type="molecule type" value="Genomic_DNA"/>
</dbReference>
<dbReference type="InterPro" id="IPR036873">
    <property type="entry name" value="Rhodanese-like_dom_sf"/>
</dbReference>
<dbReference type="InterPro" id="IPR045078">
    <property type="entry name" value="TST/MPST-like"/>
</dbReference>
<keyword evidence="1" id="KW-0808">Transferase</keyword>
<name>A0ABT5CHG0_9BACT</name>
<organism evidence="4 5">
    <name type="scientific">Sorangium atrum</name>
    <dbReference type="NCBI Taxonomy" id="2995308"/>
    <lineage>
        <taxon>Bacteria</taxon>
        <taxon>Pseudomonadati</taxon>
        <taxon>Myxococcota</taxon>
        <taxon>Polyangia</taxon>
        <taxon>Polyangiales</taxon>
        <taxon>Polyangiaceae</taxon>
        <taxon>Sorangium</taxon>
    </lineage>
</organism>
<dbReference type="PANTHER" id="PTHR11364">
    <property type="entry name" value="THIOSULFATE SULFERTANSFERASE"/>
    <property type="match status" value="1"/>
</dbReference>
<dbReference type="PANTHER" id="PTHR11364:SF27">
    <property type="entry name" value="SULFURTRANSFERASE"/>
    <property type="match status" value="1"/>
</dbReference>
<dbReference type="CDD" id="cd01449">
    <property type="entry name" value="TST_Repeat_2"/>
    <property type="match status" value="1"/>
</dbReference>
<keyword evidence="2" id="KW-0677">Repeat</keyword>
<protein>
    <submittedName>
        <fullName evidence="4">Sulfurtransferase</fullName>
    </submittedName>
</protein>
<evidence type="ECO:0000256" key="1">
    <source>
        <dbReference type="ARBA" id="ARBA00022679"/>
    </source>
</evidence>
<gene>
    <name evidence="4" type="ORF">POL72_49690</name>
</gene>
<dbReference type="InterPro" id="IPR001763">
    <property type="entry name" value="Rhodanese-like_dom"/>
</dbReference>
<reference evidence="4 5" key="1">
    <citation type="submission" date="2023-01" db="EMBL/GenBank/DDBJ databases">
        <title>Minimal conservation of predation-associated metabolite biosynthetic gene clusters underscores biosynthetic potential of Myxococcota including descriptions for ten novel species: Archangium lansinium sp. nov., Myxococcus landrumus sp. nov., Nannocystis bai.</title>
        <authorList>
            <person name="Ahearne A."/>
            <person name="Stevens C."/>
            <person name="Dowd S."/>
        </authorList>
    </citation>
    <scope>NUCLEOTIDE SEQUENCE [LARGE SCALE GENOMIC DNA]</scope>
    <source>
        <strain evidence="4 5">WIWO2</strain>
    </source>
</reference>
<feature type="domain" description="Rhodanese" evidence="3">
    <location>
        <begin position="172"/>
        <end position="285"/>
    </location>
</feature>
<dbReference type="CDD" id="cd01448">
    <property type="entry name" value="TST_Repeat_1"/>
    <property type="match status" value="1"/>
</dbReference>
<accession>A0ABT5CHG0</accession>
<sequence>MSDPFLVPPGPLVDAAWLAAHAGDPRVRVVDCRWYLGGRRGVDEYARGHIPGAVHLDVDADLSSPAHGGPGRHPLPDAAAFARVLGRIGVAPGSVVVGYDDAGGAIAARLWWLLRYFGHPGGRVLDGGLQAWTSAGHPLSTEAPSFASAPTMDLAAGGAPVADKAAVDRLRRDSAAVILDARARERYEGQTEPVDARPGHIPGARSAPFVENLIAPGGAFRERAELERRYRDLGALDAATVVCYCGSGVTACHDLLALATLGREDAILYEGSWSDWARDAALPAARGPEP</sequence>
<evidence type="ECO:0000313" key="5">
    <source>
        <dbReference type="Proteomes" id="UP001217485"/>
    </source>
</evidence>
<dbReference type="Proteomes" id="UP001217485">
    <property type="component" value="Unassembled WGS sequence"/>
</dbReference>
<dbReference type="InterPro" id="IPR001307">
    <property type="entry name" value="Thiosulphate_STrfase_CS"/>
</dbReference>
<comment type="caution">
    <text evidence="4">The sequence shown here is derived from an EMBL/GenBank/DDBJ whole genome shotgun (WGS) entry which is preliminary data.</text>
</comment>
<evidence type="ECO:0000256" key="2">
    <source>
        <dbReference type="ARBA" id="ARBA00022737"/>
    </source>
</evidence>
<dbReference type="Gene3D" id="3.40.250.10">
    <property type="entry name" value="Rhodanese-like domain"/>
    <property type="match status" value="2"/>
</dbReference>
<dbReference type="PROSITE" id="PS00380">
    <property type="entry name" value="RHODANESE_1"/>
    <property type="match status" value="1"/>
</dbReference>
<feature type="domain" description="Rhodanese" evidence="3">
    <location>
        <begin position="23"/>
        <end position="141"/>
    </location>
</feature>
<keyword evidence="5" id="KW-1185">Reference proteome</keyword>
<evidence type="ECO:0000259" key="3">
    <source>
        <dbReference type="PROSITE" id="PS50206"/>
    </source>
</evidence>
<proteinExistence type="predicted"/>
<dbReference type="SUPFAM" id="SSF52821">
    <property type="entry name" value="Rhodanese/Cell cycle control phosphatase"/>
    <property type="match status" value="2"/>
</dbReference>
<dbReference type="SMART" id="SM00450">
    <property type="entry name" value="RHOD"/>
    <property type="match status" value="2"/>
</dbReference>
<dbReference type="PROSITE" id="PS50206">
    <property type="entry name" value="RHODANESE_3"/>
    <property type="match status" value="2"/>
</dbReference>
<dbReference type="RefSeq" id="WP_272104416.1">
    <property type="nucleotide sequence ID" value="NZ_JAQNDK010000007.1"/>
</dbReference>
<dbReference type="Pfam" id="PF00581">
    <property type="entry name" value="Rhodanese"/>
    <property type="match status" value="2"/>
</dbReference>